<keyword evidence="3" id="KW-1185">Reference proteome</keyword>
<feature type="compositionally biased region" description="Basic and acidic residues" evidence="1">
    <location>
        <begin position="357"/>
        <end position="376"/>
    </location>
</feature>
<feature type="compositionally biased region" description="Acidic residues" evidence="1">
    <location>
        <begin position="176"/>
        <end position="187"/>
    </location>
</feature>
<proteinExistence type="predicted"/>
<feature type="compositionally biased region" description="Low complexity" evidence="1">
    <location>
        <begin position="11"/>
        <end position="25"/>
    </location>
</feature>
<dbReference type="OrthoDB" id="5374569at2759"/>
<feature type="compositionally biased region" description="Pro residues" evidence="1">
    <location>
        <begin position="65"/>
        <end position="74"/>
    </location>
</feature>
<dbReference type="AlphaFoldDB" id="A0A8H3IFX9"/>
<feature type="compositionally biased region" description="Basic and acidic residues" evidence="1">
    <location>
        <begin position="251"/>
        <end position="268"/>
    </location>
</feature>
<feature type="region of interest" description="Disordered" evidence="1">
    <location>
        <begin position="1"/>
        <end position="77"/>
    </location>
</feature>
<sequence length="408" mass="44369">MPRTLPWLKDASTSASTTHAKAATTRVPKRQRIQEPLPDSDNTSSTPARSATPKRNARSGRTPSTSPPPAPPAVEPMRPGLAFDDIYIMVEDEFLSTARLYTQHLHHAEYVRLKRLAATRKASPGGDGIARPVDSITEMREETKRRKEAEKHARKVKSGMERMVGAVEARQSADTPGDEESEFEEEQRMDVPGIGTVLGDLMKTGPKKRVGGLGGLEGIRSSTRAAAGFGRRDGLAKGGGKSRIEPIGMDVGREVEDALEVEGDRTSTDDDDLDAPVSRRPKLSAGEHKQRDSSDPRGSSSSRSLQPPTSSTVTLPPTSTKHLTNGSAKTTLKSHDSVIGSSSAQAKPSALPTKPLKTSDDEGFARPSDPRTDAIRQRMQARRKREQEEERKGKEKSFDIDEIPVFLV</sequence>
<feature type="compositionally biased region" description="Basic and acidic residues" evidence="1">
    <location>
        <begin position="285"/>
        <end position="295"/>
    </location>
</feature>
<feature type="compositionally biased region" description="Basic and acidic residues" evidence="1">
    <location>
        <begin position="385"/>
        <end position="399"/>
    </location>
</feature>
<feature type="region of interest" description="Disordered" evidence="1">
    <location>
        <begin position="168"/>
        <end position="217"/>
    </location>
</feature>
<gene>
    <name evidence="2" type="ORF">HETSPECPRED_003160</name>
</gene>
<evidence type="ECO:0000313" key="3">
    <source>
        <dbReference type="Proteomes" id="UP000664521"/>
    </source>
</evidence>
<reference evidence="2" key="1">
    <citation type="submission" date="2021-03" db="EMBL/GenBank/DDBJ databases">
        <authorList>
            <person name="Tagirdzhanova G."/>
        </authorList>
    </citation>
    <scope>NUCLEOTIDE SEQUENCE</scope>
</reference>
<feature type="compositionally biased region" description="Polar residues" evidence="1">
    <location>
        <begin position="321"/>
        <end position="331"/>
    </location>
</feature>
<accession>A0A8H3IFX9</accession>
<feature type="compositionally biased region" description="Low complexity" evidence="1">
    <location>
        <begin position="296"/>
        <end position="320"/>
    </location>
</feature>
<dbReference type="Proteomes" id="UP000664521">
    <property type="component" value="Unassembled WGS sequence"/>
</dbReference>
<dbReference type="EMBL" id="CAJPDS010000019">
    <property type="protein sequence ID" value="CAF9917168.1"/>
    <property type="molecule type" value="Genomic_DNA"/>
</dbReference>
<feature type="region of interest" description="Disordered" evidence="1">
    <location>
        <begin position="230"/>
        <end position="408"/>
    </location>
</feature>
<comment type="caution">
    <text evidence="2">The sequence shown here is derived from an EMBL/GenBank/DDBJ whole genome shotgun (WGS) entry which is preliminary data.</text>
</comment>
<feature type="compositionally biased region" description="Polar residues" evidence="1">
    <location>
        <begin position="40"/>
        <end position="49"/>
    </location>
</feature>
<name>A0A8H3IFX9_9LECA</name>
<evidence type="ECO:0000256" key="1">
    <source>
        <dbReference type="SAM" id="MobiDB-lite"/>
    </source>
</evidence>
<organism evidence="2 3">
    <name type="scientific">Heterodermia speciosa</name>
    <dbReference type="NCBI Taxonomy" id="116794"/>
    <lineage>
        <taxon>Eukaryota</taxon>
        <taxon>Fungi</taxon>
        <taxon>Dikarya</taxon>
        <taxon>Ascomycota</taxon>
        <taxon>Pezizomycotina</taxon>
        <taxon>Lecanoromycetes</taxon>
        <taxon>OSLEUM clade</taxon>
        <taxon>Lecanoromycetidae</taxon>
        <taxon>Caliciales</taxon>
        <taxon>Physciaceae</taxon>
        <taxon>Heterodermia</taxon>
    </lineage>
</organism>
<evidence type="ECO:0000313" key="2">
    <source>
        <dbReference type="EMBL" id="CAF9917168.1"/>
    </source>
</evidence>
<protein>
    <submittedName>
        <fullName evidence="2">Uncharacterized protein</fullName>
    </submittedName>
</protein>